<feature type="binding site" evidence="4">
    <location>
        <position position="521"/>
    </location>
    <ligand>
        <name>Zn(2+)</name>
        <dbReference type="ChEBI" id="CHEBI:29105"/>
        <label>2</label>
    </ligand>
</feature>
<dbReference type="Pfam" id="PF00149">
    <property type="entry name" value="Metallophos"/>
    <property type="match status" value="1"/>
</dbReference>
<sequence>MWPRLLVHTVVILILMCCLTHQYAAEAAASGPASSQASGRPVFSGHAKFPTSLFESMYFMPKKPTAQPRSAVRRLDGTWFPDDLNNPTKLPQSAPPAERVLPPPLHGKHKVSALVHDLFNIAYQLFRPQNASHGLCDLCRTGLSTLQTITHLDPEGVPAVLTALCRTFQLLGKKDVADQCALTFSRDMYGGPIAQVMSYGNFSGRAPDATLVCAAVPFHFCEYPSEELSASFLHDWFHGSTEAPQHVVDRWHQQQEHARASFDASHMLRVLHVSDLHVDGRYMVGSESNCTFGETRYCCHSISANENYFHQPLTEGVVPRRNISAPAQYWGHYTCDAPWSLIGSAFEAIQHVGEQHAYDLGLFTGDLTVHDDLFRYSHDLVEYSARSLFDSLAKVLGDAPLMATLGNHDSSPENFYAPHAMPHGQAAQFNWDSRFMARLWREKGWIDEEAEKQARSHYACFSVSPRRGLRVISLNSDFWYYVNVFNYIHSTNPDFSGMLRFLTDELFKAEERGERVWILGHVLTGWTGAEALDKPANLFYQIVHRFAPHTIAAIFFGHTHQDHFSVFYRAQSGKSRDVSRHTHDAQVVSYVAPSITPLTNVNPSFRVYKVDPVTFDVYDYDQYYTSVDDFDALGPSQAPIWRFLYSARDTYGDLRASVHANKYHAPVSLDGTHWPRQAPLNASFWAALTDEMEARPELVTTFALLKSRLSSAASNCSDTQCREANICYMRSATPTQGRDCPAGHGSVV</sequence>
<dbReference type="GO" id="GO:0046872">
    <property type="term" value="F:metal ion binding"/>
    <property type="evidence" value="ECO:0007669"/>
    <property type="project" value="UniProtKB-KW"/>
</dbReference>
<proteinExistence type="inferred from homology"/>
<dbReference type="VEuPathDB" id="FungiDB:MGL_1573"/>
<dbReference type="GO" id="GO:0016020">
    <property type="term" value="C:membrane"/>
    <property type="evidence" value="ECO:0007669"/>
    <property type="project" value="GOC"/>
</dbReference>
<comment type="cofactor">
    <cofactor evidence="4">
        <name>Zn(2+)</name>
        <dbReference type="ChEBI" id="CHEBI:29105"/>
    </cofactor>
    <text evidence="4">Binds 2 Zn(2+) ions per subunit.</text>
</comment>
<comment type="caution">
    <text evidence="8">The sequence shown here is derived from an EMBL/GenBank/DDBJ whole genome shotgun (WGS) entry which is preliminary data.</text>
</comment>
<keyword evidence="6" id="KW-0732">Signal</keyword>
<dbReference type="GO" id="GO:0005615">
    <property type="term" value="C:extracellular space"/>
    <property type="evidence" value="ECO:0007669"/>
    <property type="project" value="TreeGrafter"/>
</dbReference>
<feature type="binding site" evidence="4">
    <location>
        <position position="366"/>
    </location>
    <ligand>
        <name>Zn(2+)</name>
        <dbReference type="ChEBI" id="CHEBI:29105"/>
        <label>1</label>
    </ligand>
</feature>
<evidence type="ECO:0000313" key="9">
    <source>
        <dbReference type="Proteomes" id="UP000008837"/>
    </source>
</evidence>
<feature type="binding site" evidence="4">
    <location>
        <position position="558"/>
    </location>
    <ligand>
        <name>Zn(2+)</name>
        <dbReference type="ChEBI" id="CHEBI:29105"/>
        <label>2</label>
    </ligand>
</feature>
<dbReference type="PIRSF" id="PIRSF000948">
    <property type="entry name" value="Sphingomy_PDE"/>
    <property type="match status" value="1"/>
</dbReference>
<evidence type="ECO:0000256" key="2">
    <source>
        <dbReference type="ARBA" id="ARBA00023180"/>
    </source>
</evidence>
<evidence type="ECO:0000256" key="3">
    <source>
        <dbReference type="PIRNR" id="PIRNR000948"/>
    </source>
</evidence>
<feature type="binding site" evidence="4">
    <location>
        <position position="560"/>
    </location>
    <ligand>
        <name>Zn(2+)</name>
        <dbReference type="ChEBI" id="CHEBI:29105"/>
        <label>1</label>
    </ligand>
</feature>
<feature type="binding site" evidence="4">
    <location>
        <position position="277"/>
    </location>
    <ligand>
        <name>Zn(2+)</name>
        <dbReference type="ChEBI" id="CHEBI:29105"/>
        <label>1</label>
    </ligand>
</feature>
<keyword evidence="5" id="KW-1015">Disulfide bond</keyword>
<feature type="chain" id="PRO_5002725390" description="Sphingomyelin phosphodiesterase" evidence="6">
    <location>
        <begin position="25"/>
        <end position="748"/>
    </location>
</feature>
<dbReference type="GO" id="GO:0006685">
    <property type="term" value="P:sphingomyelin catabolic process"/>
    <property type="evidence" value="ECO:0007669"/>
    <property type="project" value="UniProtKB-UniRule"/>
</dbReference>
<keyword evidence="4" id="KW-0862">Zinc</keyword>
<evidence type="ECO:0000256" key="1">
    <source>
        <dbReference type="ARBA" id="ARBA00022801"/>
    </source>
</evidence>
<feature type="binding site" evidence="4">
    <location>
        <position position="275"/>
    </location>
    <ligand>
        <name>Zn(2+)</name>
        <dbReference type="ChEBI" id="CHEBI:29105"/>
        <label>1</label>
    </ligand>
</feature>
<feature type="signal peptide" evidence="6">
    <location>
        <begin position="1"/>
        <end position="24"/>
    </location>
</feature>
<keyword evidence="9" id="KW-1185">Reference proteome</keyword>
<feature type="disulfide bond" evidence="5">
    <location>
        <begin position="299"/>
        <end position="335"/>
    </location>
</feature>
<dbReference type="InterPro" id="IPR011160">
    <property type="entry name" value="Sphingomy_PDE"/>
</dbReference>
<dbReference type="AlphaFoldDB" id="A8PY19"/>
<dbReference type="PANTHER" id="PTHR10340">
    <property type="entry name" value="SPHINGOMYELIN PHOSPHODIESTERASE"/>
    <property type="match status" value="1"/>
</dbReference>
<dbReference type="Gene3D" id="3.60.21.10">
    <property type="match status" value="1"/>
</dbReference>
<dbReference type="GeneID" id="5855697"/>
<feature type="domain" description="Calcineurin-like phosphoesterase" evidence="7">
    <location>
        <begin position="268"/>
        <end position="561"/>
    </location>
</feature>
<feature type="disulfide bond" evidence="5">
    <location>
        <begin position="290"/>
        <end position="298"/>
    </location>
</feature>
<keyword evidence="1 3" id="KW-0378">Hydrolase</keyword>
<evidence type="ECO:0000256" key="4">
    <source>
        <dbReference type="PIRSR" id="PIRSR000948-1"/>
    </source>
</evidence>
<dbReference type="CDD" id="cd00842">
    <property type="entry name" value="MPP_ASMase"/>
    <property type="match status" value="1"/>
</dbReference>
<dbReference type="STRING" id="425265.A8PY19"/>
<feature type="binding site" evidence="4">
    <location>
        <position position="407"/>
    </location>
    <ligand>
        <name>Zn(2+)</name>
        <dbReference type="ChEBI" id="CHEBI:29105"/>
        <label>2</label>
    </ligand>
</feature>
<keyword evidence="4" id="KW-0479">Metal-binding</keyword>
<dbReference type="EMBL" id="AAYY01000004">
    <property type="protein sequence ID" value="EDP44176.1"/>
    <property type="molecule type" value="Genomic_DNA"/>
</dbReference>
<dbReference type="OrthoDB" id="282973at2759"/>
<dbReference type="InParanoid" id="A8PY19"/>
<protein>
    <recommendedName>
        <fullName evidence="3">Sphingomyelin phosphodiesterase</fullName>
    </recommendedName>
</protein>
<dbReference type="Proteomes" id="UP000008837">
    <property type="component" value="Unassembled WGS sequence"/>
</dbReference>
<accession>A8PY19</accession>
<evidence type="ECO:0000313" key="8">
    <source>
        <dbReference type="EMBL" id="EDP44176.1"/>
    </source>
</evidence>
<dbReference type="InterPro" id="IPR041805">
    <property type="entry name" value="ASMase/PPN1_MPP"/>
</dbReference>
<dbReference type="OMA" id="ETRYCCH"/>
<evidence type="ECO:0000256" key="6">
    <source>
        <dbReference type="SAM" id="SignalP"/>
    </source>
</evidence>
<dbReference type="RefSeq" id="XP_001731390.1">
    <property type="nucleotide sequence ID" value="XM_001731338.1"/>
</dbReference>
<keyword evidence="2" id="KW-0325">Glycoprotein</keyword>
<reference evidence="8 9" key="1">
    <citation type="journal article" date="2007" name="Proc. Natl. Acad. Sci. U.S.A.">
        <title>Dandruff-associated Malassezia genomes reveal convergent and divergent virulence traits shared with plant and human fungal pathogens.</title>
        <authorList>
            <person name="Xu J."/>
            <person name="Saunders C.W."/>
            <person name="Hu P."/>
            <person name="Grant R.A."/>
            <person name="Boekhout T."/>
            <person name="Kuramae E.E."/>
            <person name="Kronstad J.W."/>
            <person name="Deangelis Y.M."/>
            <person name="Reeder N.L."/>
            <person name="Johnstone K.R."/>
            <person name="Leland M."/>
            <person name="Fieno A.M."/>
            <person name="Begley W.M."/>
            <person name="Sun Y."/>
            <person name="Lacey M.P."/>
            <person name="Chaudhary T."/>
            <person name="Keough T."/>
            <person name="Chu L."/>
            <person name="Sears R."/>
            <person name="Yuan B."/>
            <person name="Dawson T.L.Jr."/>
        </authorList>
    </citation>
    <scope>NUCLEOTIDE SEQUENCE [LARGE SCALE GENOMIC DNA]</scope>
    <source>
        <strain evidence="9">ATCC MYA-4612 / CBS 7966</strain>
    </source>
</reference>
<comment type="similarity">
    <text evidence="3">Belongs to the acid sphingomyelinase family.</text>
</comment>
<gene>
    <name evidence="8" type="ORF">MGL_1573</name>
</gene>
<feature type="binding site" evidence="4">
    <location>
        <position position="366"/>
    </location>
    <ligand>
        <name>Zn(2+)</name>
        <dbReference type="ChEBI" id="CHEBI:29105"/>
        <label>2</label>
    </ligand>
</feature>
<dbReference type="GO" id="GO:0004767">
    <property type="term" value="F:sphingomyelin phosphodiesterase activity"/>
    <property type="evidence" value="ECO:0007669"/>
    <property type="project" value="UniProtKB-UniRule"/>
</dbReference>
<keyword evidence="3" id="KW-0326">Glycosidase</keyword>
<dbReference type="InterPro" id="IPR029052">
    <property type="entry name" value="Metallo-depent_PP-like"/>
</dbReference>
<evidence type="ECO:0000256" key="5">
    <source>
        <dbReference type="PIRSR" id="PIRSR000948-2"/>
    </source>
</evidence>
<dbReference type="KEGG" id="mgl:MGL_1573"/>
<name>A8PY19_MALGO</name>
<dbReference type="SUPFAM" id="SSF56300">
    <property type="entry name" value="Metallo-dependent phosphatases"/>
    <property type="match status" value="1"/>
</dbReference>
<dbReference type="PANTHER" id="PTHR10340:SF27">
    <property type="entry name" value="ACL091CP"/>
    <property type="match status" value="1"/>
</dbReference>
<evidence type="ECO:0000259" key="7">
    <source>
        <dbReference type="Pfam" id="PF00149"/>
    </source>
</evidence>
<comment type="function">
    <text evidence="3">Converts sphingomyelin to ceramide.</text>
</comment>
<dbReference type="InterPro" id="IPR004843">
    <property type="entry name" value="Calcineurin-like_PHP"/>
</dbReference>
<dbReference type="GO" id="GO:0016798">
    <property type="term" value="F:hydrolase activity, acting on glycosyl bonds"/>
    <property type="evidence" value="ECO:0007669"/>
    <property type="project" value="UniProtKB-KW"/>
</dbReference>
<organism evidence="8 9">
    <name type="scientific">Malassezia globosa (strain ATCC MYA-4612 / CBS 7966)</name>
    <name type="common">Dandruff-associated fungus</name>
    <dbReference type="NCBI Taxonomy" id="425265"/>
    <lineage>
        <taxon>Eukaryota</taxon>
        <taxon>Fungi</taxon>
        <taxon>Dikarya</taxon>
        <taxon>Basidiomycota</taxon>
        <taxon>Ustilaginomycotina</taxon>
        <taxon>Malasseziomycetes</taxon>
        <taxon>Malasseziales</taxon>
        <taxon>Malasseziaceae</taxon>
        <taxon>Malassezia</taxon>
    </lineage>
</organism>